<comment type="caution">
    <text evidence="1">The sequence shown here is derived from an EMBL/GenBank/DDBJ whole genome shotgun (WGS) entry which is preliminary data.</text>
</comment>
<protein>
    <recommendedName>
        <fullName evidence="3">Reverse transcriptase domain-containing protein</fullName>
    </recommendedName>
</protein>
<evidence type="ECO:0000313" key="1">
    <source>
        <dbReference type="EMBL" id="GFS26018.1"/>
    </source>
</evidence>
<accession>A0AAV4JWB2</accession>
<organism evidence="1 2">
    <name type="scientific">Elysia marginata</name>
    <dbReference type="NCBI Taxonomy" id="1093978"/>
    <lineage>
        <taxon>Eukaryota</taxon>
        <taxon>Metazoa</taxon>
        <taxon>Spiralia</taxon>
        <taxon>Lophotrochozoa</taxon>
        <taxon>Mollusca</taxon>
        <taxon>Gastropoda</taxon>
        <taxon>Heterobranchia</taxon>
        <taxon>Euthyneura</taxon>
        <taxon>Panpulmonata</taxon>
        <taxon>Sacoglossa</taxon>
        <taxon>Placobranchoidea</taxon>
        <taxon>Plakobranchidae</taxon>
        <taxon>Elysia</taxon>
    </lineage>
</organism>
<evidence type="ECO:0008006" key="3">
    <source>
        <dbReference type="Google" id="ProtNLM"/>
    </source>
</evidence>
<reference evidence="1 2" key="1">
    <citation type="journal article" date="2021" name="Elife">
        <title>Chloroplast acquisition without the gene transfer in kleptoplastic sea slugs, Plakobranchus ocellatus.</title>
        <authorList>
            <person name="Maeda T."/>
            <person name="Takahashi S."/>
            <person name="Yoshida T."/>
            <person name="Shimamura S."/>
            <person name="Takaki Y."/>
            <person name="Nagai Y."/>
            <person name="Toyoda A."/>
            <person name="Suzuki Y."/>
            <person name="Arimoto A."/>
            <person name="Ishii H."/>
            <person name="Satoh N."/>
            <person name="Nishiyama T."/>
            <person name="Hasebe M."/>
            <person name="Maruyama T."/>
            <person name="Minagawa J."/>
            <person name="Obokata J."/>
            <person name="Shigenobu S."/>
        </authorList>
    </citation>
    <scope>NUCLEOTIDE SEQUENCE [LARGE SCALE GENOMIC DNA]</scope>
</reference>
<evidence type="ECO:0000313" key="2">
    <source>
        <dbReference type="Proteomes" id="UP000762676"/>
    </source>
</evidence>
<dbReference type="AlphaFoldDB" id="A0AAV4JWB2"/>
<gene>
    <name evidence="1" type="ORF">ElyMa_001703700</name>
</gene>
<dbReference type="EMBL" id="BMAT01003459">
    <property type="protein sequence ID" value="GFS26018.1"/>
    <property type="molecule type" value="Genomic_DNA"/>
</dbReference>
<name>A0AAV4JWB2_9GAST</name>
<keyword evidence="2" id="KW-1185">Reference proteome</keyword>
<sequence>MVLHHYPTTLPRCLLQGNPCWKADKSVYSTNFCPKGLLYFFHNLHYIGFMDNETVYCGPKYMHPICVDKLNAVSPIWFTLQILLFFCLGQQWPLVKQVEDLDFADDISLLSHKQQDAQEKLSRVAEKGEKTRQLKH</sequence>
<proteinExistence type="predicted"/>
<dbReference type="Proteomes" id="UP000762676">
    <property type="component" value="Unassembled WGS sequence"/>
</dbReference>